<evidence type="ECO:0000313" key="5">
    <source>
        <dbReference type="Proteomes" id="UP000326595"/>
    </source>
</evidence>
<dbReference type="Gene3D" id="1.10.260.40">
    <property type="entry name" value="lambda repressor-like DNA-binding domains"/>
    <property type="match status" value="1"/>
</dbReference>
<dbReference type="PANTHER" id="PTHR46797">
    <property type="entry name" value="HTH-TYPE TRANSCRIPTIONAL REGULATOR"/>
    <property type="match status" value="1"/>
</dbReference>
<evidence type="ECO:0000256" key="1">
    <source>
        <dbReference type="ARBA" id="ARBA00023125"/>
    </source>
</evidence>
<organism evidence="4">
    <name type="scientific">Pseudomonas fluorescens</name>
    <dbReference type="NCBI Taxonomy" id="294"/>
    <lineage>
        <taxon>Bacteria</taxon>
        <taxon>Pseudomonadati</taxon>
        <taxon>Pseudomonadota</taxon>
        <taxon>Gammaproteobacteria</taxon>
        <taxon>Pseudomonadales</taxon>
        <taxon>Pseudomonadaceae</taxon>
        <taxon>Pseudomonas</taxon>
    </lineage>
</organism>
<evidence type="ECO:0000259" key="2">
    <source>
        <dbReference type="PROSITE" id="PS50943"/>
    </source>
</evidence>
<reference evidence="3 5" key="2">
    <citation type="submission" date="2024-03" db="EMBL/GenBank/DDBJ databases">
        <authorList>
            <person name="Alaster D. Moffat"/>
            <person name="Govind Chandra"/>
            <person name="Andrew W. Truman"/>
        </authorList>
    </citation>
    <scope>NUCLEOTIDE SEQUENCE [LARGE SCALE GENOMIC DNA]</scope>
    <source>
        <strain evidence="3">PS652</strain>
    </source>
</reference>
<dbReference type="Gene3D" id="2.60.120.10">
    <property type="entry name" value="Jelly Rolls"/>
    <property type="match status" value="1"/>
</dbReference>
<feature type="domain" description="HTH cro/C1-type" evidence="2">
    <location>
        <begin position="27"/>
        <end position="81"/>
    </location>
</feature>
<dbReference type="AlphaFoldDB" id="A0A5E6QNR7"/>
<accession>A0A5E6QNR7</accession>
<dbReference type="GO" id="GO:0003677">
    <property type="term" value="F:DNA binding"/>
    <property type="evidence" value="ECO:0007669"/>
    <property type="project" value="UniProtKB-KW"/>
</dbReference>
<dbReference type="SUPFAM" id="SSF47413">
    <property type="entry name" value="lambda repressor-like DNA-binding domains"/>
    <property type="match status" value="1"/>
</dbReference>
<dbReference type="RefSeq" id="WP_052251408.1">
    <property type="nucleotide sequence ID" value="NZ_OZ024668.1"/>
</dbReference>
<reference evidence="4" key="1">
    <citation type="submission" date="2019-09" db="EMBL/GenBank/DDBJ databases">
        <authorList>
            <person name="Chandra G."/>
            <person name="Truman W A."/>
        </authorList>
    </citation>
    <scope>NUCLEOTIDE SEQUENCE [LARGE SCALE GENOMIC DNA]</scope>
    <source>
        <strain evidence="4">PS652</strain>
    </source>
</reference>
<gene>
    <name evidence="4" type="ORF">PS652_01083</name>
    <name evidence="3" type="ORF">PS652_01258</name>
</gene>
<dbReference type="CDD" id="cd02209">
    <property type="entry name" value="cupin_XRE_C"/>
    <property type="match status" value="1"/>
</dbReference>
<dbReference type="InterPro" id="IPR001387">
    <property type="entry name" value="Cro/C1-type_HTH"/>
</dbReference>
<dbReference type="SMART" id="SM00530">
    <property type="entry name" value="HTH_XRE"/>
    <property type="match status" value="1"/>
</dbReference>
<keyword evidence="1" id="KW-0238">DNA-binding</keyword>
<dbReference type="Pfam" id="PF01381">
    <property type="entry name" value="HTH_3"/>
    <property type="match status" value="1"/>
</dbReference>
<dbReference type="GO" id="GO:0003700">
    <property type="term" value="F:DNA-binding transcription factor activity"/>
    <property type="evidence" value="ECO:0007669"/>
    <property type="project" value="TreeGrafter"/>
</dbReference>
<dbReference type="SUPFAM" id="SSF51182">
    <property type="entry name" value="RmlC-like cupins"/>
    <property type="match status" value="1"/>
</dbReference>
<dbReference type="PROSITE" id="PS50943">
    <property type="entry name" value="HTH_CROC1"/>
    <property type="match status" value="1"/>
</dbReference>
<evidence type="ECO:0000313" key="4">
    <source>
        <dbReference type="EMBL" id="VVM56928.1"/>
    </source>
</evidence>
<dbReference type="InterPro" id="IPR014710">
    <property type="entry name" value="RmlC-like_jellyroll"/>
</dbReference>
<dbReference type="EMBL" id="OZ024668">
    <property type="protein sequence ID" value="CAK9888432.1"/>
    <property type="molecule type" value="Genomic_DNA"/>
</dbReference>
<name>A0A5E6QNR7_PSEFL</name>
<dbReference type="InterPro" id="IPR050807">
    <property type="entry name" value="TransReg_Diox_bact_type"/>
</dbReference>
<dbReference type="CDD" id="cd00093">
    <property type="entry name" value="HTH_XRE"/>
    <property type="match status" value="1"/>
</dbReference>
<dbReference type="GO" id="GO:0005829">
    <property type="term" value="C:cytosol"/>
    <property type="evidence" value="ECO:0007669"/>
    <property type="project" value="TreeGrafter"/>
</dbReference>
<dbReference type="InterPro" id="IPR010982">
    <property type="entry name" value="Lambda_DNA-bd_dom_sf"/>
</dbReference>
<dbReference type="Proteomes" id="UP000326595">
    <property type="component" value="Chromosome"/>
</dbReference>
<dbReference type="Pfam" id="PF07883">
    <property type="entry name" value="Cupin_2"/>
    <property type="match status" value="1"/>
</dbReference>
<dbReference type="InterPro" id="IPR013096">
    <property type="entry name" value="Cupin_2"/>
</dbReference>
<dbReference type="PANTHER" id="PTHR46797:SF20">
    <property type="entry name" value="BLR4304 PROTEIN"/>
    <property type="match status" value="1"/>
</dbReference>
<evidence type="ECO:0000313" key="3">
    <source>
        <dbReference type="EMBL" id="CAK9888432.1"/>
    </source>
</evidence>
<proteinExistence type="predicted"/>
<dbReference type="EMBL" id="CABVHG010000005">
    <property type="protein sequence ID" value="VVM56928.1"/>
    <property type="molecule type" value="Genomic_DNA"/>
</dbReference>
<dbReference type="InterPro" id="IPR011051">
    <property type="entry name" value="RmlC_Cupin_sf"/>
</dbReference>
<protein>
    <recommendedName>
        <fullName evidence="2">HTH cro/C1-type domain-containing protein</fullName>
    </recommendedName>
</protein>
<sequence length="207" mass="22507">MSADCYPADDRAGALPLIDRGEVGARLRSVRKAQQMTLKQLSALSGVPVSTLSKMELAQVSVSYEKLAAAARALQLDIAQLFRASGVSDVPVPTTVVVNSLPTAPGYSTGTYDYHPIAGEFPQRLMTPMYARIIARERQQFDEFIRHPGQEFALVLSGRVRIVFETGEAVSIGPQETAYFNSSVGHIYLSETEDGGDAHVMVVMTDR</sequence>